<sequence>MPHQRLNPDNLYRAAGDVYSQIVVSAPGTQWHIAGMVPLDRERNLVGENDMARQVEQVMHNLQLALDAVGASAAHIVRLHVYTTDMDRFMAEGREPLYRFFSAAPPASTLLGVARLADARYLVEVEVSAVAG</sequence>
<dbReference type="EMBL" id="FXUL01000009">
    <property type="protein sequence ID" value="SMP63722.1"/>
    <property type="molecule type" value="Genomic_DNA"/>
</dbReference>
<protein>
    <submittedName>
        <fullName evidence="1">Enamine deaminase RidA, house cleaning of reactive enamine intermediates, YjgF/YER057c/UK114 family</fullName>
    </submittedName>
</protein>
<proteinExistence type="predicted"/>
<comment type="caution">
    <text evidence="1">The sequence shown here is derived from an EMBL/GenBank/DDBJ whole genome shotgun (WGS) entry which is preliminary data.</text>
</comment>
<dbReference type="InterPro" id="IPR035959">
    <property type="entry name" value="RutC-like_sf"/>
</dbReference>
<dbReference type="Proteomes" id="UP001158049">
    <property type="component" value="Unassembled WGS sequence"/>
</dbReference>
<dbReference type="InterPro" id="IPR006175">
    <property type="entry name" value="YjgF/YER057c/UK114"/>
</dbReference>
<gene>
    <name evidence="1" type="ORF">SAMN06295970_109128</name>
</gene>
<dbReference type="SUPFAM" id="SSF55298">
    <property type="entry name" value="YjgF-like"/>
    <property type="match status" value="1"/>
</dbReference>
<dbReference type="Gene3D" id="3.30.1330.40">
    <property type="entry name" value="RutC-like"/>
    <property type="match status" value="1"/>
</dbReference>
<reference evidence="1 2" key="1">
    <citation type="submission" date="2017-05" db="EMBL/GenBank/DDBJ databases">
        <authorList>
            <person name="Varghese N."/>
            <person name="Submissions S."/>
        </authorList>
    </citation>
    <scope>NUCLEOTIDE SEQUENCE [LARGE SCALE GENOMIC DNA]</scope>
    <source>
        <strain evidence="1 2">DSM 26001</strain>
    </source>
</reference>
<dbReference type="Pfam" id="PF01042">
    <property type="entry name" value="Ribonuc_L-PSP"/>
    <property type="match status" value="1"/>
</dbReference>
<dbReference type="PANTHER" id="PTHR43857:SF1">
    <property type="entry name" value="YJGH FAMILY PROTEIN"/>
    <property type="match status" value="1"/>
</dbReference>
<keyword evidence="2" id="KW-1185">Reference proteome</keyword>
<dbReference type="PANTHER" id="PTHR43857">
    <property type="entry name" value="BLR7761 PROTEIN"/>
    <property type="match status" value="1"/>
</dbReference>
<dbReference type="CDD" id="cd00448">
    <property type="entry name" value="YjgF_YER057c_UK114_family"/>
    <property type="match status" value="1"/>
</dbReference>
<organism evidence="1 2">
    <name type="scientific">Noviherbaspirillum suwonense</name>
    <dbReference type="NCBI Taxonomy" id="1224511"/>
    <lineage>
        <taxon>Bacteria</taxon>
        <taxon>Pseudomonadati</taxon>
        <taxon>Pseudomonadota</taxon>
        <taxon>Betaproteobacteria</taxon>
        <taxon>Burkholderiales</taxon>
        <taxon>Oxalobacteraceae</taxon>
        <taxon>Noviherbaspirillum</taxon>
    </lineage>
</organism>
<name>A0ABY1Q974_9BURK</name>
<evidence type="ECO:0000313" key="2">
    <source>
        <dbReference type="Proteomes" id="UP001158049"/>
    </source>
</evidence>
<accession>A0ABY1Q974</accession>
<evidence type="ECO:0000313" key="1">
    <source>
        <dbReference type="EMBL" id="SMP63722.1"/>
    </source>
</evidence>
<dbReference type="RefSeq" id="WP_283442801.1">
    <property type="nucleotide sequence ID" value="NZ_FXUL01000009.1"/>
</dbReference>